<keyword evidence="3" id="KW-1185">Reference proteome</keyword>
<feature type="region of interest" description="Disordered" evidence="1">
    <location>
        <begin position="1"/>
        <end position="37"/>
    </location>
</feature>
<evidence type="ECO:0000313" key="2">
    <source>
        <dbReference type="EMBL" id="BES90335.1"/>
    </source>
</evidence>
<protein>
    <submittedName>
        <fullName evidence="2">Uncharacterized protein</fullName>
    </submittedName>
</protein>
<proteinExistence type="predicted"/>
<dbReference type="Proteomes" id="UP001307889">
    <property type="component" value="Chromosome 2"/>
</dbReference>
<reference evidence="2 3" key="1">
    <citation type="submission" date="2023-09" db="EMBL/GenBank/DDBJ databases">
        <title>Nesidiocoris tenuis whole genome shotgun sequence.</title>
        <authorList>
            <person name="Shibata T."/>
            <person name="Shimoda M."/>
            <person name="Kobayashi T."/>
            <person name="Uehara T."/>
        </authorList>
    </citation>
    <scope>NUCLEOTIDE SEQUENCE [LARGE SCALE GENOMIC DNA]</scope>
    <source>
        <strain evidence="2 3">Japan</strain>
    </source>
</reference>
<evidence type="ECO:0000313" key="3">
    <source>
        <dbReference type="Proteomes" id="UP001307889"/>
    </source>
</evidence>
<sequence length="122" mass="12898">MGSQLDADHLHGKSPPPPAGGEGGLRKTSEAGRKRSLVLAAESENEKCKWREREGVRCQNSTAAALLIPPGLSLFAYYVPPSASVLSAAERGFPARFLAIPPAGPPPSACYVSRSAISRTWL</sequence>
<feature type="compositionally biased region" description="Basic and acidic residues" evidence="1">
    <location>
        <begin position="1"/>
        <end position="11"/>
    </location>
</feature>
<evidence type="ECO:0000256" key="1">
    <source>
        <dbReference type="SAM" id="MobiDB-lite"/>
    </source>
</evidence>
<organism evidence="2 3">
    <name type="scientific">Nesidiocoris tenuis</name>
    <dbReference type="NCBI Taxonomy" id="355587"/>
    <lineage>
        <taxon>Eukaryota</taxon>
        <taxon>Metazoa</taxon>
        <taxon>Ecdysozoa</taxon>
        <taxon>Arthropoda</taxon>
        <taxon>Hexapoda</taxon>
        <taxon>Insecta</taxon>
        <taxon>Pterygota</taxon>
        <taxon>Neoptera</taxon>
        <taxon>Paraneoptera</taxon>
        <taxon>Hemiptera</taxon>
        <taxon>Heteroptera</taxon>
        <taxon>Panheteroptera</taxon>
        <taxon>Cimicomorpha</taxon>
        <taxon>Miridae</taxon>
        <taxon>Dicyphina</taxon>
        <taxon>Nesidiocoris</taxon>
    </lineage>
</organism>
<accession>A0ABN7ADH7</accession>
<dbReference type="EMBL" id="AP028910">
    <property type="protein sequence ID" value="BES90335.1"/>
    <property type="molecule type" value="Genomic_DNA"/>
</dbReference>
<gene>
    <name evidence="2" type="ORF">NTJ_03143</name>
</gene>
<name>A0ABN7ADH7_9HEMI</name>
<feature type="compositionally biased region" description="Basic and acidic residues" evidence="1">
    <location>
        <begin position="24"/>
        <end position="33"/>
    </location>
</feature>